<sequence length="85" mass="9380">MERNNNTLMVVVSQENYKSSNLVGCCCEKMIAVYTLFSNVSPLAFSEDVEMGSSRTEKYKAYATNIPTASKIAAFGLQLNMQLAL</sequence>
<keyword evidence="2" id="KW-1185">Reference proteome</keyword>
<reference evidence="1" key="2">
    <citation type="submission" date="2022-01" db="EMBL/GenBank/DDBJ databases">
        <authorList>
            <person name="Yamashiro T."/>
            <person name="Shiraishi A."/>
            <person name="Satake H."/>
            <person name="Nakayama K."/>
        </authorList>
    </citation>
    <scope>NUCLEOTIDE SEQUENCE</scope>
</reference>
<name>A0ABQ5D646_9ASTR</name>
<accession>A0ABQ5D646</accession>
<dbReference type="EMBL" id="BQNB010014803">
    <property type="protein sequence ID" value="GJT32579.1"/>
    <property type="molecule type" value="Genomic_DNA"/>
</dbReference>
<organism evidence="1 2">
    <name type="scientific">Tanacetum coccineum</name>
    <dbReference type="NCBI Taxonomy" id="301880"/>
    <lineage>
        <taxon>Eukaryota</taxon>
        <taxon>Viridiplantae</taxon>
        <taxon>Streptophyta</taxon>
        <taxon>Embryophyta</taxon>
        <taxon>Tracheophyta</taxon>
        <taxon>Spermatophyta</taxon>
        <taxon>Magnoliopsida</taxon>
        <taxon>eudicotyledons</taxon>
        <taxon>Gunneridae</taxon>
        <taxon>Pentapetalae</taxon>
        <taxon>asterids</taxon>
        <taxon>campanulids</taxon>
        <taxon>Asterales</taxon>
        <taxon>Asteraceae</taxon>
        <taxon>Asteroideae</taxon>
        <taxon>Anthemideae</taxon>
        <taxon>Anthemidinae</taxon>
        <taxon>Tanacetum</taxon>
    </lineage>
</organism>
<reference evidence="1" key="1">
    <citation type="journal article" date="2022" name="Int. J. Mol. Sci.">
        <title>Draft Genome of Tanacetum Coccineum: Genomic Comparison of Closely Related Tanacetum-Family Plants.</title>
        <authorList>
            <person name="Yamashiro T."/>
            <person name="Shiraishi A."/>
            <person name="Nakayama K."/>
            <person name="Satake H."/>
        </authorList>
    </citation>
    <scope>NUCLEOTIDE SEQUENCE</scope>
</reference>
<protein>
    <submittedName>
        <fullName evidence="1">Uncharacterized protein</fullName>
    </submittedName>
</protein>
<gene>
    <name evidence="1" type="ORF">Tco_0922998</name>
</gene>
<dbReference type="Proteomes" id="UP001151760">
    <property type="component" value="Unassembled WGS sequence"/>
</dbReference>
<evidence type="ECO:0000313" key="2">
    <source>
        <dbReference type="Proteomes" id="UP001151760"/>
    </source>
</evidence>
<proteinExistence type="predicted"/>
<evidence type="ECO:0000313" key="1">
    <source>
        <dbReference type="EMBL" id="GJT32579.1"/>
    </source>
</evidence>
<comment type="caution">
    <text evidence="1">The sequence shown here is derived from an EMBL/GenBank/DDBJ whole genome shotgun (WGS) entry which is preliminary data.</text>
</comment>